<proteinExistence type="predicted"/>
<reference evidence="1 2" key="1">
    <citation type="submission" date="2015-04" db="EMBL/GenBank/DDBJ databases">
        <title>Complete genome sequence of Schizopora paradoxa KUC8140, a cosmopolitan wood degrader in East Asia.</title>
        <authorList>
            <consortium name="DOE Joint Genome Institute"/>
            <person name="Min B."/>
            <person name="Park H."/>
            <person name="Jang Y."/>
            <person name="Kim J.-J."/>
            <person name="Kim K.H."/>
            <person name="Pangilinan J."/>
            <person name="Lipzen A."/>
            <person name="Riley R."/>
            <person name="Grigoriev I.V."/>
            <person name="Spatafora J.W."/>
            <person name="Choi I.-G."/>
        </authorList>
    </citation>
    <scope>NUCLEOTIDE SEQUENCE [LARGE SCALE GENOMIC DNA]</scope>
    <source>
        <strain evidence="1 2">KUC8140</strain>
    </source>
</reference>
<feature type="non-terminal residue" evidence="1">
    <location>
        <position position="124"/>
    </location>
</feature>
<dbReference type="InParanoid" id="A0A0H2R6K0"/>
<evidence type="ECO:0000313" key="2">
    <source>
        <dbReference type="Proteomes" id="UP000053477"/>
    </source>
</evidence>
<keyword evidence="2" id="KW-1185">Reference proteome</keyword>
<sequence length="124" mass="13696">MLGKGVLGGFQVSRYIHSCSSGVFAPYFSRFEAFRGENRFILYFSPRGPPWGSPERLTGAGLSLTALKALRLFAILLCQACSVTVKALVTLTRSPRKTRRQCPKHVGHTPRRAFDCLSQFSASV</sequence>
<protein>
    <submittedName>
        <fullName evidence="1">Uncharacterized protein</fullName>
    </submittedName>
</protein>
<name>A0A0H2R6K0_9AGAM</name>
<gene>
    <name evidence="1" type="ORF">SCHPADRAFT_933773</name>
</gene>
<accession>A0A0H2R6K0</accession>
<dbReference type="EMBL" id="KQ086362">
    <property type="protein sequence ID" value="KLO05113.1"/>
    <property type="molecule type" value="Genomic_DNA"/>
</dbReference>
<evidence type="ECO:0000313" key="1">
    <source>
        <dbReference type="EMBL" id="KLO05113.1"/>
    </source>
</evidence>
<dbReference type="Proteomes" id="UP000053477">
    <property type="component" value="Unassembled WGS sequence"/>
</dbReference>
<dbReference type="AlphaFoldDB" id="A0A0H2R6K0"/>
<organism evidence="1 2">
    <name type="scientific">Schizopora paradoxa</name>
    <dbReference type="NCBI Taxonomy" id="27342"/>
    <lineage>
        <taxon>Eukaryota</taxon>
        <taxon>Fungi</taxon>
        <taxon>Dikarya</taxon>
        <taxon>Basidiomycota</taxon>
        <taxon>Agaricomycotina</taxon>
        <taxon>Agaricomycetes</taxon>
        <taxon>Hymenochaetales</taxon>
        <taxon>Schizoporaceae</taxon>
        <taxon>Schizopora</taxon>
    </lineage>
</organism>